<dbReference type="GO" id="GO:0042626">
    <property type="term" value="F:ATPase-coupled transmembrane transporter activity"/>
    <property type="evidence" value="ECO:0007669"/>
    <property type="project" value="TreeGrafter"/>
</dbReference>
<reference evidence="5 6" key="1">
    <citation type="journal article" date="2019" name="Extremophiles">
        <title>Biogeography of thermophiles and predominance of Thermus scotoductus in domestic water heaters.</title>
        <authorList>
            <person name="Wilpiszeski R.L."/>
            <person name="Zhang Z."/>
            <person name="House C.H."/>
        </authorList>
    </citation>
    <scope>NUCLEOTIDE SEQUENCE [LARGE SCALE GENOMIC DNA]</scope>
    <source>
        <strain evidence="5 6">38_S38</strain>
    </source>
</reference>
<feature type="domain" description="ABC transporter" evidence="4">
    <location>
        <begin position="6"/>
        <end position="41"/>
    </location>
</feature>
<dbReference type="Gene3D" id="3.40.50.300">
    <property type="entry name" value="P-loop containing nucleotide triphosphate hydrolases"/>
    <property type="match status" value="1"/>
</dbReference>
<feature type="non-terminal residue" evidence="5">
    <location>
        <position position="1"/>
    </location>
</feature>
<sequence>LLKGLEDRRPEALSSGQRQRAAIGALLCEEADLYLLDEPLANLDLESREGVLDLILRRTAGKALVVVLHGDEALHSRFDRVVELAGPQGVDSR</sequence>
<dbReference type="PANTHER" id="PTHR43553">
    <property type="entry name" value="HEAVY METAL TRANSPORTER"/>
    <property type="match status" value="1"/>
</dbReference>
<name>A0A430R5K9_THESC</name>
<evidence type="ECO:0000313" key="6">
    <source>
        <dbReference type="Proteomes" id="UP000288082"/>
    </source>
</evidence>
<comment type="caution">
    <text evidence="5">The sequence shown here is derived from an EMBL/GenBank/DDBJ whole genome shotgun (WGS) entry which is preliminary data.</text>
</comment>
<dbReference type="InterPro" id="IPR027417">
    <property type="entry name" value="P-loop_NTPase"/>
</dbReference>
<gene>
    <name evidence="5" type="ORF">CSW50_06995</name>
</gene>
<dbReference type="GO" id="GO:0043190">
    <property type="term" value="C:ATP-binding cassette (ABC) transporter complex"/>
    <property type="evidence" value="ECO:0007669"/>
    <property type="project" value="TreeGrafter"/>
</dbReference>
<keyword evidence="3" id="KW-0067">ATP-binding</keyword>
<dbReference type="GO" id="GO:0005524">
    <property type="term" value="F:ATP binding"/>
    <property type="evidence" value="ECO:0007669"/>
    <property type="project" value="UniProtKB-KW"/>
</dbReference>
<dbReference type="GO" id="GO:0016887">
    <property type="term" value="F:ATP hydrolysis activity"/>
    <property type="evidence" value="ECO:0007669"/>
    <property type="project" value="InterPro"/>
</dbReference>
<dbReference type="InterPro" id="IPR050095">
    <property type="entry name" value="ECF_ABC_transporter_ATP-bd"/>
</dbReference>
<dbReference type="AlphaFoldDB" id="A0A430R5K9"/>
<evidence type="ECO:0000259" key="4">
    <source>
        <dbReference type="Pfam" id="PF00005"/>
    </source>
</evidence>
<dbReference type="Proteomes" id="UP000288082">
    <property type="component" value="Unassembled WGS sequence"/>
</dbReference>
<accession>A0A430R5K9</accession>
<keyword evidence="1" id="KW-0813">Transport</keyword>
<dbReference type="EMBL" id="PELM01000200">
    <property type="protein sequence ID" value="RTH02680.1"/>
    <property type="molecule type" value="Genomic_DNA"/>
</dbReference>
<evidence type="ECO:0000256" key="2">
    <source>
        <dbReference type="ARBA" id="ARBA00022741"/>
    </source>
</evidence>
<dbReference type="InterPro" id="IPR003439">
    <property type="entry name" value="ABC_transporter-like_ATP-bd"/>
</dbReference>
<proteinExistence type="predicted"/>
<organism evidence="5 6">
    <name type="scientific">Thermus scotoductus</name>
    <dbReference type="NCBI Taxonomy" id="37636"/>
    <lineage>
        <taxon>Bacteria</taxon>
        <taxon>Thermotogati</taxon>
        <taxon>Deinococcota</taxon>
        <taxon>Deinococci</taxon>
        <taxon>Thermales</taxon>
        <taxon>Thermaceae</taxon>
        <taxon>Thermus</taxon>
    </lineage>
</organism>
<evidence type="ECO:0000256" key="1">
    <source>
        <dbReference type="ARBA" id="ARBA00022448"/>
    </source>
</evidence>
<dbReference type="RefSeq" id="WP_126187480.1">
    <property type="nucleotide sequence ID" value="NZ_PELM01000200.1"/>
</dbReference>
<dbReference type="SUPFAM" id="SSF52540">
    <property type="entry name" value="P-loop containing nucleoside triphosphate hydrolases"/>
    <property type="match status" value="1"/>
</dbReference>
<dbReference type="Pfam" id="PF00005">
    <property type="entry name" value="ABC_tran"/>
    <property type="match status" value="1"/>
</dbReference>
<evidence type="ECO:0000313" key="5">
    <source>
        <dbReference type="EMBL" id="RTH02680.1"/>
    </source>
</evidence>
<protein>
    <submittedName>
        <fullName evidence="5">ABC transporter</fullName>
    </submittedName>
</protein>
<keyword evidence="2" id="KW-0547">Nucleotide-binding</keyword>
<evidence type="ECO:0000256" key="3">
    <source>
        <dbReference type="ARBA" id="ARBA00022840"/>
    </source>
</evidence>